<dbReference type="Gene3D" id="1.20.120.20">
    <property type="entry name" value="Apolipoprotein"/>
    <property type="match status" value="1"/>
</dbReference>
<feature type="transmembrane region" description="Helical" evidence="1">
    <location>
        <begin position="128"/>
        <end position="146"/>
    </location>
</feature>
<gene>
    <name evidence="2" type="ORF">JOC94_004258</name>
</gene>
<reference evidence="2 3" key="1">
    <citation type="submission" date="2021-01" db="EMBL/GenBank/DDBJ databases">
        <title>Genomic Encyclopedia of Type Strains, Phase IV (KMG-IV): sequencing the most valuable type-strain genomes for metagenomic binning, comparative biology and taxonomic classification.</title>
        <authorList>
            <person name="Goeker M."/>
        </authorList>
    </citation>
    <scope>NUCLEOTIDE SEQUENCE [LARGE SCALE GENOMIC DNA]</scope>
    <source>
        <strain evidence="2 3">DSM 105453</strain>
    </source>
</reference>
<dbReference type="PANTHER" id="PTHR37813:SF1">
    <property type="entry name" value="FELS-2 PROPHAGE PROTEIN"/>
    <property type="match status" value="1"/>
</dbReference>
<evidence type="ECO:0000313" key="3">
    <source>
        <dbReference type="Proteomes" id="UP000823485"/>
    </source>
</evidence>
<sequence length="619" mass="66417">MLMGESYSVEAYLKANGADAFSTAFKNETGSKGQKAKKGKEFTSGFKSVMAAATTGIAGFAGSAIMESELFQNAIGQAEAAFVDFATAVLEPVLDPLMDAFSTVTGLLSIAADSLRNFNTLSTENQTTILLVAVALATLTAAIIAYNASAISAFITTGILTNAMAAFSTIGAFLASPITLIIFAIGALVGILIYLYNTNETVRAAMQTAWAFISGIIQTVITTIHEFVMTIWGQLVAWWQQNNEMILQAVQNVWNVISVVIGAVMIVIWTIMQTVWPVIKALIVSTWESIKGVIQGAINVILGIVQFFSALFTGNWSAMWDAIKMIFTGALQLVWGLINLFFIGRILAIGSLFAEGLKNLLQAMWNFITRVFQTGVDWARSVVSTGFNFISSIISTIMNVIRSVISGVWNGIVSVISTVVNTIRSVINDVFNALAGIVQSALTNVSSAVSDGINSALTAVTDMVSRFFDAGRNIVTSIADGISSAISIVTDAIDNVASRIRDFLPFSPAKEGPLRDIQKLNFGGTIAQSIKSAVPIVQREMKKLVAIPNVEPINIAGQMAGVNQMANVQMRSTMAGEMSIGKEPAYIHLQLGNTDFNTFVDDISNTQSRKLARLRRAPR</sequence>
<comment type="caution">
    <text evidence="2">The sequence shown here is derived from an EMBL/GenBank/DDBJ whole genome shotgun (WGS) entry which is preliminary data.</text>
</comment>
<dbReference type="EMBL" id="JAFBFH010000041">
    <property type="protein sequence ID" value="MBM7717233.1"/>
    <property type="molecule type" value="Genomic_DNA"/>
</dbReference>
<organism evidence="2 3">
    <name type="scientific">Siminovitchia thermophila</name>
    <dbReference type="NCBI Taxonomy" id="1245522"/>
    <lineage>
        <taxon>Bacteria</taxon>
        <taxon>Bacillati</taxon>
        <taxon>Bacillota</taxon>
        <taxon>Bacilli</taxon>
        <taxon>Bacillales</taxon>
        <taxon>Bacillaceae</taxon>
        <taxon>Siminovitchia</taxon>
    </lineage>
</organism>
<feature type="transmembrane region" description="Helical" evidence="1">
    <location>
        <begin position="333"/>
        <end position="354"/>
    </location>
</feature>
<dbReference type="RefSeq" id="WP_205180242.1">
    <property type="nucleotide sequence ID" value="NZ_JAFBFH010000041.1"/>
</dbReference>
<dbReference type="InterPro" id="IPR016024">
    <property type="entry name" value="ARM-type_fold"/>
</dbReference>
<protein>
    <submittedName>
        <fullName evidence="2">Phage-related protein</fullName>
    </submittedName>
</protein>
<feature type="transmembrane region" description="Helical" evidence="1">
    <location>
        <begin position="180"/>
        <end position="197"/>
    </location>
</feature>
<feature type="transmembrane region" description="Helical" evidence="1">
    <location>
        <begin position="293"/>
        <end position="313"/>
    </location>
</feature>
<name>A0ABS2RC54_9BACI</name>
<keyword evidence="1" id="KW-0472">Membrane</keyword>
<dbReference type="PANTHER" id="PTHR37813">
    <property type="entry name" value="FELS-2 PROPHAGE PROTEIN"/>
    <property type="match status" value="1"/>
</dbReference>
<accession>A0ABS2RC54</accession>
<keyword evidence="1" id="KW-1133">Transmembrane helix</keyword>
<dbReference type="Proteomes" id="UP000823485">
    <property type="component" value="Unassembled WGS sequence"/>
</dbReference>
<evidence type="ECO:0000256" key="1">
    <source>
        <dbReference type="SAM" id="Phobius"/>
    </source>
</evidence>
<keyword evidence="3" id="KW-1185">Reference proteome</keyword>
<dbReference type="SUPFAM" id="SSF48371">
    <property type="entry name" value="ARM repeat"/>
    <property type="match status" value="1"/>
</dbReference>
<evidence type="ECO:0000313" key="2">
    <source>
        <dbReference type="EMBL" id="MBM7717233.1"/>
    </source>
</evidence>
<keyword evidence="1" id="KW-0812">Transmembrane</keyword>
<feature type="transmembrane region" description="Helical" evidence="1">
    <location>
        <begin position="253"/>
        <end position="272"/>
    </location>
</feature>
<proteinExistence type="predicted"/>
<feature type="transmembrane region" description="Helical" evidence="1">
    <location>
        <begin position="209"/>
        <end position="233"/>
    </location>
</feature>